<feature type="domain" description="Thioesterase" evidence="1">
    <location>
        <begin position="105"/>
        <end position="184"/>
    </location>
</feature>
<keyword evidence="3" id="KW-1185">Reference proteome</keyword>
<dbReference type="InterPro" id="IPR052061">
    <property type="entry name" value="PTE-AB_protein"/>
</dbReference>
<sequence length="201" mass="21847">METRSGNNVADVEPSFPYPEEVQRFMRIPWCAKHLSTPNLLVTIHENRTVLSSWGNQFVGGTLNTPTTIAAWVDLHPPPGPAPHHTIAEFLSLVALREGVIGFPGSAHGGAAALLLDEVTGMHLASQRGPGEPLNKGFRTGYLHVAFLKPVPAPGTVLVRSRIVRVEGRKNYVEARIEDEHGEVLVKGEVLYIALKSGLKL</sequence>
<dbReference type="Gene3D" id="3.10.129.10">
    <property type="entry name" value="Hotdog Thioesterase"/>
    <property type="match status" value="1"/>
</dbReference>
<gene>
    <name evidence="2" type="ORF">PG991_010223</name>
</gene>
<dbReference type="CDD" id="cd03443">
    <property type="entry name" value="PaaI_thioesterase"/>
    <property type="match status" value="1"/>
</dbReference>
<dbReference type="InterPro" id="IPR029069">
    <property type="entry name" value="HotDog_dom_sf"/>
</dbReference>
<dbReference type="Pfam" id="PF03061">
    <property type="entry name" value="4HBT"/>
    <property type="match status" value="1"/>
</dbReference>
<protein>
    <submittedName>
        <fullName evidence="2">HotDog domain-containing protein</fullName>
    </submittedName>
</protein>
<comment type="caution">
    <text evidence="2">The sequence shown here is derived from an EMBL/GenBank/DDBJ whole genome shotgun (WGS) entry which is preliminary data.</text>
</comment>
<evidence type="ECO:0000313" key="2">
    <source>
        <dbReference type="EMBL" id="KAK8012848.1"/>
    </source>
</evidence>
<dbReference type="Proteomes" id="UP001396898">
    <property type="component" value="Unassembled WGS sequence"/>
</dbReference>
<reference evidence="2 3" key="1">
    <citation type="submission" date="2023-01" db="EMBL/GenBank/DDBJ databases">
        <title>Analysis of 21 Apiospora genomes using comparative genomics revels a genus with tremendous synthesis potential of carbohydrate active enzymes and secondary metabolites.</title>
        <authorList>
            <person name="Sorensen T."/>
        </authorList>
    </citation>
    <scope>NUCLEOTIDE SEQUENCE [LARGE SCALE GENOMIC DNA]</scope>
    <source>
        <strain evidence="2 3">CBS 20057</strain>
    </source>
</reference>
<name>A0ABR1RI93_9PEZI</name>
<dbReference type="PANTHER" id="PTHR47260:SF6">
    <property type="entry name" value="THIOESTERASE DOMAIN-CONTAINING PROTEIN"/>
    <property type="match status" value="1"/>
</dbReference>
<dbReference type="InterPro" id="IPR006683">
    <property type="entry name" value="Thioestr_dom"/>
</dbReference>
<proteinExistence type="predicted"/>
<evidence type="ECO:0000259" key="1">
    <source>
        <dbReference type="Pfam" id="PF03061"/>
    </source>
</evidence>
<dbReference type="SUPFAM" id="SSF54637">
    <property type="entry name" value="Thioesterase/thiol ester dehydrase-isomerase"/>
    <property type="match status" value="1"/>
</dbReference>
<evidence type="ECO:0000313" key="3">
    <source>
        <dbReference type="Proteomes" id="UP001396898"/>
    </source>
</evidence>
<dbReference type="PANTHER" id="PTHR47260">
    <property type="entry name" value="UPF0644 PROTEIN PB2B4.06"/>
    <property type="match status" value="1"/>
</dbReference>
<organism evidence="2 3">
    <name type="scientific">Apiospora marii</name>
    <dbReference type="NCBI Taxonomy" id="335849"/>
    <lineage>
        <taxon>Eukaryota</taxon>
        <taxon>Fungi</taxon>
        <taxon>Dikarya</taxon>
        <taxon>Ascomycota</taxon>
        <taxon>Pezizomycotina</taxon>
        <taxon>Sordariomycetes</taxon>
        <taxon>Xylariomycetidae</taxon>
        <taxon>Amphisphaeriales</taxon>
        <taxon>Apiosporaceae</taxon>
        <taxon>Apiospora</taxon>
    </lineage>
</organism>
<dbReference type="EMBL" id="JAQQWI010000015">
    <property type="protein sequence ID" value="KAK8012848.1"/>
    <property type="molecule type" value="Genomic_DNA"/>
</dbReference>
<accession>A0ABR1RI93</accession>